<evidence type="ECO:0000256" key="1">
    <source>
        <dbReference type="ARBA" id="ARBA00038248"/>
    </source>
</evidence>
<evidence type="ECO:0000313" key="3">
    <source>
        <dbReference type="EMBL" id="MBO0952141.1"/>
    </source>
</evidence>
<feature type="domain" description="HEPN" evidence="2">
    <location>
        <begin position="10"/>
        <end position="109"/>
    </location>
</feature>
<evidence type="ECO:0000259" key="2">
    <source>
        <dbReference type="Pfam" id="PF05168"/>
    </source>
</evidence>
<keyword evidence="4" id="KW-1185">Reference proteome</keyword>
<dbReference type="EMBL" id="JAFMYW010000010">
    <property type="protein sequence ID" value="MBO0952141.1"/>
    <property type="molecule type" value="Genomic_DNA"/>
</dbReference>
<comment type="caution">
    <text evidence="3">The sequence shown here is derived from an EMBL/GenBank/DDBJ whole genome shotgun (WGS) entry which is preliminary data.</text>
</comment>
<dbReference type="PANTHER" id="PTHR36565:SF1">
    <property type="entry name" value="UPF0332 PROTEIN TM_1000"/>
    <property type="match status" value="1"/>
</dbReference>
<sequence>MNKSKEETIRFRLDKSDEVMREAKALVAIKSWSGTVSRLYYSTFHVVSALMLDRDIRIKAHAGAKAMFDLYFVKTSMVEVKWSKLYSRLSDARHSSDYGAFIEFTADDVLPLVP</sequence>
<comment type="similarity">
    <text evidence="1">Belongs to the UPF0332 family.</text>
</comment>
<protein>
    <submittedName>
        <fullName evidence="3">HEPN domain-containing protein</fullName>
    </submittedName>
</protein>
<reference evidence="3 4" key="1">
    <citation type="submission" date="2021-03" db="EMBL/GenBank/DDBJ databases">
        <title>Fibrella sp. HMF5405 genome sequencing and assembly.</title>
        <authorList>
            <person name="Kang H."/>
            <person name="Kim H."/>
            <person name="Bae S."/>
            <person name="Joh K."/>
        </authorList>
    </citation>
    <scope>NUCLEOTIDE SEQUENCE [LARGE SCALE GENOMIC DNA]</scope>
    <source>
        <strain evidence="3 4">HMF5405</strain>
    </source>
</reference>
<dbReference type="InterPro" id="IPR007842">
    <property type="entry name" value="HEPN_dom"/>
</dbReference>
<dbReference type="Gene3D" id="1.20.120.330">
    <property type="entry name" value="Nucleotidyltransferases domain 2"/>
    <property type="match status" value="1"/>
</dbReference>
<dbReference type="Pfam" id="PF05168">
    <property type="entry name" value="HEPN"/>
    <property type="match status" value="1"/>
</dbReference>
<gene>
    <name evidence="3" type="ORF">J2I46_26405</name>
</gene>
<proteinExistence type="inferred from homology"/>
<organism evidence="3 4">
    <name type="scientific">Fibrella forsythiae</name>
    <dbReference type="NCBI Taxonomy" id="2817061"/>
    <lineage>
        <taxon>Bacteria</taxon>
        <taxon>Pseudomonadati</taxon>
        <taxon>Bacteroidota</taxon>
        <taxon>Cytophagia</taxon>
        <taxon>Cytophagales</taxon>
        <taxon>Spirosomataceae</taxon>
        <taxon>Fibrella</taxon>
    </lineage>
</organism>
<name>A0ABS3JRZ1_9BACT</name>
<dbReference type="InterPro" id="IPR052226">
    <property type="entry name" value="UPF0332_toxin"/>
</dbReference>
<evidence type="ECO:0000313" key="4">
    <source>
        <dbReference type="Proteomes" id="UP000664628"/>
    </source>
</evidence>
<dbReference type="Proteomes" id="UP000664628">
    <property type="component" value="Unassembled WGS sequence"/>
</dbReference>
<dbReference type="RefSeq" id="WP_207332096.1">
    <property type="nucleotide sequence ID" value="NZ_JAFMYW010000010.1"/>
</dbReference>
<accession>A0ABS3JRZ1</accession>
<dbReference type="PANTHER" id="PTHR36565">
    <property type="entry name" value="UPF0332 PROTEIN TM_1000"/>
    <property type="match status" value="1"/>
</dbReference>